<evidence type="ECO:0000313" key="3">
    <source>
        <dbReference type="Proteomes" id="UP001620408"/>
    </source>
</evidence>
<dbReference type="InterPro" id="IPR015867">
    <property type="entry name" value="N-reg_PII/ATP_PRibTrfase_C"/>
</dbReference>
<keyword evidence="3" id="KW-1185">Reference proteome</keyword>
<dbReference type="RefSeq" id="WP_379986323.1">
    <property type="nucleotide sequence ID" value="NZ_JADIKD010000007.1"/>
</dbReference>
<dbReference type="Pfam" id="PF02641">
    <property type="entry name" value="DUF190"/>
    <property type="match status" value="1"/>
</dbReference>
<name>A0ABW8K4J8_9GAMM</name>
<dbReference type="PANTHER" id="PTHR35983">
    <property type="entry name" value="UPF0166 PROTEIN TM_0021"/>
    <property type="match status" value="1"/>
</dbReference>
<dbReference type="InterPro" id="IPR003793">
    <property type="entry name" value="UPF0166"/>
</dbReference>
<dbReference type="PANTHER" id="PTHR35983:SF1">
    <property type="entry name" value="UPF0166 PROTEIN TM_0021"/>
    <property type="match status" value="1"/>
</dbReference>
<accession>A0ABW8K4J8</accession>
<dbReference type="Proteomes" id="UP001620408">
    <property type="component" value="Unassembled WGS sequence"/>
</dbReference>
<dbReference type="EMBL" id="JADIKD010000007">
    <property type="protein sequence ID" value="MFK2916399.1"/>
    <property type="molecule type" value="Genomic_DNA"/>
</dbReference>
<evidence type="ECO:0000256" key="1">
    <source>
        <dbReference type="ARBA" id="ARBA00010554"/>
    </source>
</evidence>
<proteinExistence type="inferred from homology"/>
<protein>
    <submittedName>
        <fullName evidence="2">DUF190 domain-containing protein</fullName>
    </submittedName>
</protein>
<sequence length="112" mass="12336">MTQDTIQQGRLLSFYCHLRARHDGMLVSEWLLEHARKHGISGGSVFRAIAGYGRHGVLHEEQFFELADDLPVKVEFLLSEAQAAQLVDAVRAAGVDAVYASAPASFEVLGKR</sequence>
<comment type="similarity">
    <text evidence="1">Belongs to the UPF0166 family.</text>
</comment>
<evidence type="ECO:0000313" key="2">
    <source>
        <dbReference type="EMBL" id="MFK2916399.1"/>
    </source>
</evidence>
<organism evidence="2 3">
    <name type="scientific">Dyella koreensis</name>
    <dbReference type="NCBI Taxonomy" id="311235"/>
    <lineage>
        <taxon>Bacteria</taxon>
        <taxon>Pseudomonadati</taxon>
        <taxon>Pseudomonadota</taxon>
        <taxon>Gammaproteobacteria</taxon>
        <taxon>Lysobacterales</taxon>
        <taxon>Rhodanobacteraceae</taxon>
        <taxon>Dyella</taxon>
    </lineage>
</organism>
<comment type="caution">
    <text evidence="2">The sequence shown here is derived from an EMBL/GenBank/DDBJ whole genome shotgun (WGS) entry which is preliminary data.</text>
</comment>
<dbReference type="SUPFAM" id="SSF54913">
    <property type="entry name" value="GlnB-like"/>
    <property type="match status" value="1"/>
</dbReference>
<dbReference type="Gene3D" id="3.30.70.120">
    <property type="match status" value="1"/>
</dbReference>
<dbReference type="InterPro" id="IPR011322">
    <property type="entry name" value="N-reg_PII-like_a/b"/>
</dbReference>
<gene>
    <name evidence="2" type="ORF">ISS97_03905</name>
</gene>
<reference evidence="2 3" key="1">
    <citation type="submission" date="2020-10" db="EMBL/GenBank/DDBJ databases">
        <title>Phylogeny of dyella-like bacteria.</title>
        <authorList>
            <person name="Fu J."/>
        </authorList>
    </citation>
    <scope>NUCLEOTIDE SEQUENCE [LARGE SCALE GENOMIC DNA]</scope>
    <source>
        <strain evidence="2 3">BB4</strain>
    </source>
</reference>